<organism evidence="1 2">
    <name type="scientific">Mya arenaria</name>
    <name type="common">Soft-shell clam</name>
    <dbReference type="NCBI Taxonomy" id="6604"/>
    <lineage>
        <taxon>Eukaryota</taxon>
        <taxon>Metazoa</taxon>
        <taxon>Spiralia</taxon>
        <taxon>Lophotrochozoa</taxon>
        <taxon>Mollusca</taxon>
        <taxon>Bivalvia</taxon>
        <taxon>Autobranchia</taxon>
        <taxon>Heteroconchia</taxon>
        <taxon>Euheterodonta</taxon>
        <taxon>Imparidentia</taxon>
        <taxon>Neoheterodontei</taxon>
        <taxon>Myida</taxon>
        <taxon>Myoidea</taxon>
        <taxon>Myidae</taxon>
        <taxon>Mya</taxon>
    </lineage>
</organism>
<sequence>MPSLQEMTTTPSPYYMKDFLASLPDGYQNGQFCALTIDVSYRQNVARIATSILEYVLYRKKSEQYPAIDTYGNQQVHQLGKHLDARTISVNAFIIYKQTSTRRTKKWYTQKDFREELFKEMIAGYRQWKRNTMEGTLNQ</sequence>
<evidence type="ECO:0000313" key="2">
    <source>
        <dbReference type="Proteomes" id="UP001164746"/>
    </source>
</evidence>
<gene>
    <name evidence="1" type="ORF">MAR_019988</name>
</gene>
<protein>
    <submittedName>
        <fullName evidence="1">Uncharacterized protein</fullName>
    </submittedName>
</protein>
<accession>A0ABY7E617</accession>
<name>A0ABY7E617_MYAAR</name>
<proteinExistence type="predicted"/>
<keyword evidence="2" id="KW-1185">Reference proteome</keyword>
<dbReference type="Proteomes" id="UP001164746">
    <property type="component" value="Chromosome 5"/>
</dbReference>
<dbReference type="EMBL" id="CP111016">
    <property type="protein sequence ID" value="WAR04619.1"/>
    <property type="molecule type" value="Genomic_DNA"/>
</dbReference>
<evidence type="ECO:0000313" key="1">
    <source>
        <dbReference type="EMBL" id="WAR04619.1"/>
    </source>
</evidence>
<reference evidence="1" key="1">
    <citation type="submission" date="2022-11" db="EMBL/GenBank/DDBJ databases">
        <title>Centuries of genome instability and evolution in soft-shell clam transmissible cancer (bioRxiv).</title>
        <authorList>
            <person name="Hart S.F.M."/>
            <person name="Yonemitsu M.A."/>
            <person name="Giersch R.M."/>
            <person name="Beal B.F."/>
            <person name="Arriagada G."/>
            <person name="Davis B.W."/>
            <person name="Ostrander E.A."/>
            <person name="Goff S.P."/>
            <person name="Metzger M.J."/>
        </authorList>
    </citation>
    <scope>NUCLEOTIDE SEQUENCE</scope>
    <source>
        <strain evidence="1">MELC-2E11</strain>
        <tissue evidence="1">Siphon/mantle</tissue>
    </source>
</reference>